<name>A0A8X7PSH0_BRACI</name>
<evidence type="ECO:0000313" key="1">
    <source>
        <dbReference type="EMBL" id="KAG2257569.1"/>
    </source>
</evidence>
<accession>A0A8X7PSH0</accession>
<sequence>MGICQRGLIFHPRRFNNAAWKLEFPSSNFSKDCFFLCWECGIDEKIYYWLTLLKSKQEALAPFIPDDVICLLGILTPLPAFGVLFDNEGVKNPVIQSPIGPEEYLK</sequence>
<comment type="caution">
    <text evidence="1">The sequence shown here is derived from an EMBL/GenBank/DDBJ whole genome shotgun (WGS) entry which is preliminary data.</text>
</comment>
<evidence type="ECO:0000313" key="2">
    <source>
        <dbReference type="Proteomes" id="UP000886595"/>
    </source>
</evidence>
<reference evidence="1 2" key="1">
    <citation type="submission" date="2020-02" db="EMBL/GenBank/DDBJ databases">
        <authorList>
            <person name="Ma Q."/>
            <person name="Huang Y."/>
            <person name="Song X."/>
            <person name="Pei D."/>
        </authorList>
    </citation>
    <scope>NUCLEOTIDE SEQUENCE [LARGE SCALE GENOMIC DNA]</scope>
    <source>
        <strain evidence="1">Sxm20200214</strain>
        <tissue evidence="1">Leaf</tissue>
    </source>
</reference>
<dbReference type="Proteomes" id="UP000886595">
    <property type="component" value="Unassembled WGS sequence"/>
</dbReference>
<protein>
    <submittedName>
        <fullName evidence="1">Uncharacterized protein</fullName>
    </submittedName>
</protein>
<keyword evidence="2" id="KW-1185">Reference proteome</keyword>
<dbReference type="AlphaFoldDB" id="A0A8X7PSH0"/>
<proteinExistence type="predicted"/>
<organism evidence="1 2">
    <name type="scientific">Brassica carinata</name>
    <name type="common">Ethiopian mustard</name>
    <name type="synonym">Abyssinian cabbage</name>
    <dbReference type="NCBI Taxonomy" id="52824"/>
    <lineage>
        <taxon>Eukaryota</taxon>
        <taxon>Viridiplantae</taxon>
        <taxon>Streptophyta</taxon>
        <taxon>Embryophyta</taxon>
        <taxon>Tracheophyta</taxon>
        <taxon>Spermatophyta</taxon>
        <taxon>Magnoliopsida</taxon>
        <taxon>eudicotyledons</taxon>
        <taxon>Gunneridae</taxon>
        <taxon>Pentapetalae</taxon>
        <taxon>rosids</taxon>
        <taxon>malvids</taxon>
        <taxon>Brassicales</taxon>
        <taxon>Brassicaceae</taxon>
        <taxon>Brassiceae</taxon>
        <taxon>Brassica</taxon>
    </lineage>
</organism>
<dbReference type="EMBL" id="JAAMPC010000015">
    <property type="protein sequence ID" value="KAG2257569.1"/>
    <property type="molecule type" value="Genomic_DNA"/>
</dbReference>
<gene>
    <name evidence="1" type="ORF">Bca52824_076863</name>
</gene>
<dbReference type="OrthoDB" id="10519722at2759"/>